<name>A0A560CJ88_AZOBR</name>
<reference evidence="1 2" key="1">
    <citation type="submission" date="2019-06" db="EMBL/GenBank/DDBJ databases">
        <title>Genomic Encyclopedia of Type Strains, Phase IV (KMG-V): Genome sequencing to study the core and pangenomes of soil and plant-associated prokaryotes.</title>
        <authorList>
            <person name="Whitman W."/>
        </authorList>
    </citation>
    <scope>NUCLEOTIDE SEQUENCE [LARGE SCALE GENOMIC DNA]</scope>
    <source>
        <strain evidence="1 2">BR 11650</strain>
    </source>
</reference>
<evidence type="ECO:0000313" key="2">
    <source>
        <dbReference type="Proteomes" id="UP000318529"/>
    </source>
</evidence>
<organism evidence="1 2">
    <name type="scientific">Azospirillum brasilense</name>
    <dbReference type="NCBI Taxonomy" id="192"/>
    <lineage>
        <taxon>Bacteria</taxon>
        <taxon>Pseudomonadati</taxon>
        <taxon>Pseudomonadota</taxon>
        <taxon>Alphaproteobacteria</taxon>
        <taxon>Rhodospirillales</taxon>
        <taxon>Azospirillaceae</taxon>
        <taxon>Azospirillum</taxon>
    </lineage>
</organism>
<evidence type="ECO:0000313" key="1">
    <source>
        <dbReference type="EMBL" id="TWA84924.1"/>
    </source>
</evidence>
<proteinExistence type="predicted"/>
<protein>
    <submittedName>
        <fullName evidence="1">Uncharacterized protein</fullName>
    </submittedName>
</protein>
<accession>A0A560CJ88</accession>
<gene>
    <name evidence="1" type="ORF">FBZ83_104191</name>
</gene>
<dbReference type="EMBL" id="VITH01000004">
    <property type="protein sequence ID" value="TWA84924.1"/>
    <property type="molecule type" value="Genomic_DNA"/>
</dbReference>
<dbReference type="Proteomes" id="UP000318529">
    <property type="component" value="Unassembled WGS sequence"/>
</dbReference>
<dbReference type="AlphaFoldDB" id="A0A560CJ88"/>
<comment type="caution">
    <text evidence="1">The sequence shown here is derived from an EMBL/GenBank/DDBJ whole genome shotgun (WGS) entry which is preliminary data.</text>
</comment>
<sequence length="46" mass="5105">MAKTMKAAVVRQFKMPLSIEEVPVPEVDNRWFPACRPASVMGCSVP</sequence>